<keyword evidence="2" id="KW-1185">Reference proteome</keyword>
<evidence type="ECO:0000313" key="1">
    <source>
        <dbReference type="EMBL" id="GFR73244.1"/>
    </source>
</evidence>
<name>A0AAV4FIU6_9GAST</name>
<comment type="caution">
    <text evidence="1">The sequence shown here is derived from an EMBL/GenBank/DDBJ whole genome shotgun (WGS) entry which is preliminary data.</text>
</comment>
<accession>A0AAV4FIU6</accession>
<dbReference type="EMBL" id="BMAT01004433">
    <property type="protein sequence ID" value="GFR73244.1"/>
    <property type="molecule type" value="Genomic_DNA"/>
</dbReference>
<sequence length="203" mass="20134">MATFPLRRAFSGGQAVSADGVEQTGARGVVLLAYTAVADGAAGPGGQGVPEDTDHSPLQRVEVAHFHIVVATVHEGRVAYHLQAMPAETLDIPMVLVGIDDAATLVVAYPGPAAVDVVVVETGTGGAHVVVVEAGIAAAADGTVVVDAGIAAATVVVVVEAGIVTAAAAFEVAVEADFAAAVGVVVVEDGGNVYVFISSILCR</sequence>
<organism evidence="1 2">
    <name type="scientific">Elysia marginata</name>
    <dbReference type="NCBI Taxonomy" id="1093978"/>
    <lineage>
        <taxon>Eukaryota</taxon>
        <taxon>Metazoa</taxon>
        <taxon>Spiralia</taxon>
        <taxon>Lophotrochozoa</taxon>
        <taxon>Mollusca</taxon>
        <taxon>Gastropoda</taxon>
        <taxon>Heterobranchia</taxon>
        <taxon>Euthyneura</taxon>
        <taxon>Panpulmonata</taxon>
        <taxon>Sacoglossa</taxon>
        <taxon>Placobranchoidea</taxon>
        <taxon>Plakobranchidae</taxon>
        <taxon>Elysia</taxon>
    </lineage>
</organism>
<dbReference type="AlphaFoldDB" id="A0AAV4FIU6"/>
<reference evidence="1 2" key="1">
    <citation type="journal article" date="2021" name="Elife">
        <title>Chloroplast acquisition without the gene transfer in kleptoplastic sea slugs, Plakobranchus ocellatus.</title>
        <authorList>
            <person name="Maeda T."/>
            <person name="Takahashi S."/>
            <person name="Yoshida T."/>
            <person name="Shimamura S."/>
            <person name="Takaki Y."/>
            <person name="Nagai Y."/>
            <person name="Toyoda A."/>
            <person name="Suzuki Y."/>
            <person name="Arimoto A."/>
            <person name="Ishii H."/>
            <person name="Satoh N."/>
            <person name="Nishiyama T."/>
            <person name="Hasebe M."/>
            <person name="Maruyama T."/>
            <person name="Minagawa J."/>
            <person name="Obokata J."/>
            <person name="Shigenobu S."/>
        </authorList>
    </citation>
    <scope>NUCLEOTIDE SEQUENCE [LARGE SCALE GENOMIC DNA]</scope>
</reference>
<evidence type="ECO:0000313" key="2">
    <source>
        <dbReference type="Proteomes" id="UP000762676"/>
    </source>
</evidence>
<protein>
    <submittedName>
        <fullName evidence="1">Uncharacterized protein</fullName>
    </submittedName>
</protein>
<proteinExistence type="predicted"/>
<dbReference type="Proteomes" id="UP000762676">
    <property type="component" value="Unassembled WGS sequence"/>
</dbReference>
<gene>
    <name evidence="1" type="ORF">ElyMa_002132900</name>
</gene>